<dbReference type="Proteomes" id="UP001174934">
    <property type="component" value="Unassembled WGS sequence"/>
</dbReference>
<gene>
    <name evidence="2" type="ORF">B0T17DRAFT_520457</name>
</gene>
<feature type="compositionally biased region" description="Polar residues" evidence="1">
    <location>
        <begin position="160"/>
        <end position="178"/>
    </location>
</feature>
<name>A0AA39XMY4_9PEZI</name>
<keyword evidence="3" id="KW-1185">Reference proteome</keyword>
<feature type="compositionally biased region" description="Low complexity" evidence="1">
    <location>
        <begin position="206"/>
        <end position="224"/>
    </location>
</feature>
<evidence type="ECO:0000256" key="1">
    <source>
        <dbReference type="SAM" id="MobiDB-lite"/>
    </source>
</evidence>
<sequence length="253" mass="28073">MIVLQPFAQPSRPSSMILCPASYHHHAEQNEAPCSLLQNENSLVCSTTSPTSYVSTEGYSFANTTPSLDGYFTALGSCLEHAPEGVAPSFYLQGSNLWPLRPAAAPSLPAAGTVADGLFSPLAWRNFTPTSSDESSSFYERQEQVTATFDFRPDLHFSSGLPTRDNQTHSLQPNDSISSYMKGNIRFYPQHTSNIQQGAQERTHIQKQTQQQHTQQRQAQQKTKGPPRGLKDTLRKRRHPRTIAGRSRGKNVL</sequence>
<organism evidence="2 3">
    <name type="scientific">Bombardia bombarda</name>
    <dbReference type="NCBI Taxonomy" id="252184"/>
    <lineage>
        <taxon>Eukaryota</taxon>
        <taxon>Fungi</taxon>
        <taxon>Dikarya</taxon>
        <taxon>Ascomycota</taxon>
        <taxon>Pezizomycotina</taxon>
        <taxon>Sordariomycetes</taxon>
        <taxon>Sordariomycetidae</taxon>
        <taxon>Sordariales</taxon>
        <taxon>Lasiosphaeriaceae</taxon>
        <taxon>Bombardia</taxon>
    </lineage>
</organism>
<feature type="region of interest" description="Disordered" evidence="1">
    <location>
        <begin position="196"/>
        <end position="253"/>
    </location>
</feature>
<comment type="caution">
    <text evidence="2">The sequence shown here is derived from an EMBL/GenBank/DDBJ whole genome shotgun (WGS) entry which is preliminary data.</text>
</comment>
<protein>
    <submittedName>
        <fullName evidence="2">Uncharacterized protein</fullName>
    </submittedName>
</protein>
<evidence type="ECO:0000313" key="3">
    <source>
        <dbReference type="Proteomes" id="UP001174934"/>
    </source>
</evidence>
<dbReference type="AlphaFoldDB" id="A0AA39XMY4"/>
<accession>A0AA39XMY4</accession>
<proteinExistence type="predicted"/>
<feature type="region of interest" description="Disordered" evidence="1">
    <location>
        <begin position="158"/>
        <end position="178"/>
    </location>
</feature>
<reference evidence="2" key="1">
    <citation type="submission" date="2023-06" db="EMBL/GenBank/DDBJ databases">
        <title>Genome-scale phylogeny and comparative genomics of the fungal order Sordariales.</title>
        <authorList>
            <consortium name="Lawrence Berkeley National Laboratory"/>
            <person name="Hensen N."/>
            <person name="Bonometti L."/>
            <person name="Westerberg I."/>
            <person name="Brannstrom I.O."/>
            <person name="Guillou S."/>
            <person name="Cros-Aarteil S."/>
            <person name="Calhoun S."/>
            <person name="Haridas S."/>
            <person name="Kuo A."/>
            <person name="Mondo S."/>
            <person name="Pangilinan J."/>
            <person name="Riley R."/>
            <person name="LaButti K."/>
            <person name="Andreopoulos B."/>
            <person name="Lipzen A."/>
            <person name="Chen C."/>
            <person name="Yanf M."/>
            <person name="Daum C."/>
            <person name="Ng V."/>
            <person name="Clum A."/>
            <person name="Steindorff A."/>
            <person name="Ohm R."/>
            <person name="Martin F."/>
            <person name="Silar P."/>
            <person name="Natvig D."/>
            <person name="Lalanne C."/>
            <person name="Gautier V."/>
            <person name="Ament-velasquez S.L."/>
            <person name="Kruys A."/>
            <person name="Hutchinson M.I."/>
            <person name="Powell A.J."/>
            <person name="Barry K."/>
            <person name="Miller A.N."/>
            <person name="Grigoriev I.V."/>
            <person name="Debuchy R."/>
            <person name="Gladieux P."/>
            <person name="Thoren M.H."/>
            <person name="Johannesson H."/>
        </authorList>
    </citation>
    <scope>NUCLEOTIDE SEQUENCE</scope>
    <source>
        <strain evidence="2">SMH3391-2</strain>
    </source>
</reference>
<dbReference type="EMBL" id="JAULSR010000001">
    <property type="protein sequence ID" value="KAK0637004.1"/>
    <property type="molecule type" value="Genomic_DNA"/>
</dbReference>
<evidence type="ECO:0000313" key="2">
    <source>
        <dbReference type="EMBL" id="KAK0637004.1"/>
    </source>
</evidence>